<organism evidence="2 3">
    <name type="scientific">Dactylococcopsis salina (strain PCC 8305)</name>
    <name type="common">Myxobactron salinum</name>
    <dbReference type="NCBI Taxonomy" id="13035"/>
    <lineage>
        <taxon>Bacteria</taxon>
        <taxon>Bacillati</taxon>
        <taxon>Cyanobacteriota</taxon>
        <taxon>Cyanophyceae</taxon>
        <taxon>Nodosilineales</taxon>
        <taxon>Cymatolegaceae</taxon>
        <taxon>Dactylococcopsis</taxon>
    </lineage>
</organism>
<evidence type="ECO:0000313" key="2">
    <source>
        <dbReference type="EMBL" id="AFZ51121.1"/>
    </source>
</evidence>
<sequence length="238" mass="27162">MLSDRSRLRFLRYMIMAALSVVAVTTKVTSSALPPLKSHPLPSTLAQWETVSEVGDYFSAIEESPLGYLLWSEFPVTVYLDQSEQDEKWREAVETAVQEWNRYLPLQVSDDRAVANIIITRSRPPLNTTRNPETGIMELSRARSARTRYEFALKPTNEGQKLIHRMKIEISPDQSQRHTLATARHEIGHAVGIWGHSPNPEDALYFSQVRNASPISDRDINTLKRIYQQPTRLGHPIN</sequence>
<dbReference type="RefSeq" id="WP_015230111.1">
    <property type="nucleotide sequence ID" value="NC_019780.1"/>
</dbReference>
<dbReference type="eggNOG" id="COG5549">
    <property type="taxonomic scope" value="Bacteria"/>
</dbReference>
<evidence type="ECO:0000313" key="3">
    <source>
        <dbReference type="Proteomes" id="UP000010482"/>
    </source>
</evidence>
<dbReference type="CDD" id="cd04279">
    <property type="entry name" value="ZnMc_MMP_like_1"/>
    <property type="match status" value="1"/>
</dbReference>
<protein>
    <submittedName>
        <fullName evidence="2">Zn-dependent protease</fullName>
    </submittedName>
</protein>
<dbReference type="HOGENOM" id="CLU_079047_0_0_3"/>
<dbReference type="SMART" id="SM00235">
    <property type="entry name" value="ZnMc"/>
    <property type="match status" value="1"/>
</dbReference>
<gene>
    <name evidence="2" type="ORF">Dacsa_2531</name>
</gene>
<dbReference type="GO" id="GO:0006508">
    <property type="term" value="P:proteolysis"/>
    <property type="evidence" value="ECO:0007669"/>
    <property type="project" value="UniProtKB-KW"/>
</dbReference>
<dbReference type="InterPro" id="IPR024079">
    <property type="entry name" value="MetalloPept_cat_dom_sf"/>
</dbReference>
<dbReference type="Proteomes" id="UP000010482">
    <property type="component" value="Chromosome"/>
</dbReference>
<keyword evidence="2" id="KW-0378">Hydrolase</keyword>
<proteinExistence type="predicted"/>
<reference evidence="2" key="1">
    <citation type="submission" date="2012-04" db="EMBL/GenBank/DDBJ databases">
        <title>Finished genome of Dactylococcopsis salina PCC 8305.</title>
        <authorList>
            <consortium name="US DOE Joint Genome Institute"/>
            <person name="Gugger M."/>
            <person name="Coursin T."/>
            <person name="Rippka R."/>
            <person name="Tandeau De Marsac N."/>
            <person name="Huntemann M."/>
            <person name="Wei C.-L."/>
            <person name="Han J."/>
            <person name="Detter J.C."/>
            <person name="Han C."/>
            <person name="Tapia R."/>
            <person name="Daligault H."/>
            <person name="Chen A."/>
            <person name="Krypides N."/>
            <person name="Mavromatis K."/>
            <person name="Markowitz V."/>
            <person name="Szeto E."/>
            <person name="Ivanova N."/>
            <person name="Ovchinnikova G."/>
            <person name="Pagani I."/>
            <person name="Pati A."/>
            <person name="Goodwin L."/>
            <person name="Peters L."/>
            <person name="Pitluck S."/>
            <person name="Woyke T."/>
            <person name="Kerfeld C."/>
        </authorList>
    </citation>
    <scope>NUCLEOTIDE SEQUENCE [LARGE SCALE GENOMIC DNA]</scope>
    <source>
        <strain evidence="2">PCC 8305</strain>
    </source>
</reference>
<dbReference type="AlphaFoldDB" id="K9YW11"/>
<feature type="domain" description="Peptidase metallopeptidase" evidence="1">
    <location>
        <begin position="67"/>
        <end position="229"/>
    </location>
</feature>
<dbReference type="EMBL" id="CP003944">
    <property type="protein sequence ID" value="AFZ51121.1"/>
    <property type="molecule type" value="Genomic_DNA"/>
</dbReference>
<name>K9YW11_DACS8</name>
<evidence type="ECO:0000259" key="1">
    <source>
        <dbReference type="SMART" id="SM00235"/>
    </source>
</evidence>
<dbReference type="GO" id="GO:0008237">
    <property type="term" value="F:metallopeptidase activity"/>
    <property type="evidence" value="ECO:0007669"/>
    <property type="project" value="InterPro"/>
</dbReference>
<keyword evidence="3" id="KW-1185">Reference proteome</keyword>
<dbReference type="KEGG" id="dsl:Dacsa_2531"/>
<dbReference type="SUPFAM" id="SSF55486">
    <property type="entry name" value="Metalloproteases ('zincins'), catalytic domain"/>
    <property type="match status" value="1"/>
</dbReference>
<keyword evidence="2" id="KW-0645">Protease</keyword>
<dbReference type="OrthoDB" id="9786975at2"/>
<accession>K9YW11</accession>
<dbReference type="InterPro" id="IPR006026">
    <property type="entry name" value="Peptidase_Metallo"/>
</dbReference>
<dbReference type="PATRIC" id="fig|13035.3.peg.2887"/>
<dbReference type="Gene3D" id="3.40.390.10">
    <property type="entry name" value="Collagenase (Catalytic Domain)"/>
    <property type="match status" value="1"/>
</dbReference>
<dbReference type="GO" id="GO:0008270">
    <property type="term" value="F:zinc ion binding"/>
    <property type="evidence" value="ECO:0007669"/>
    <property type="project" value="InterPro"/>
</dbReference>
<dbReference type="STRING" id="13035.Dacsa_2531"/>